<proteinExistence type="inferred from homology"/>
<reference evidence="11 12" key="1">
    <citation type="submission" date="2024-01" db="EMBL/GenBank/DDBJ databases">
        <authorList>
            <person name="Allen C."/>
            <person name="Tagirdzhanova G."/>
        </authorList>
    </citation>
    <scope>NUCLEOTIDE SEQUENCE [LARGE SCALE GENOMIC DNA]</scope>
</reference>
<dbReference type="PANTHER" id="PTHR47966:SF65">
    <property type="entry name" value="ASPARTIC-TYPE ENDOPEPTIDASE"/>
    <property type="match status" value="1"/>
</dbReference>
<dbReference type="EMBL" id="CAWUHB010000060">
    <property type="protein sequence ID" value="CAK7231756.1"/>
    <property type="molecule type" value="Genomic_DNA"/>
</dbReference>
<evidence type="ECO:0000256" key="9">
    <source>
        <dbReference type="SAM" id="SignalP"/>
    </source>
</evidence>
<dbReference type="InterPro" id="IPR033121">
    <property type="entry name" value="PEPTIDASE_A1"/>
</dbReference>
<comment type="similarity">
    <text evidence="1 6">Belongs to the peptidase A1 family.</text>
</comment>
<dbReference type="Gene3D" id="2.40.70.10">
    <property type="entry name" value="Acid Proteases"/>
    <property type="match status" value="2"/>
</dbReference>
<comment type="caution">
    <text evidence="11">The sequence shown here is derived from an EMBL/GenBank/DDBJ whole genome shotgun (WGS) entry which is preliminary data.</text>
</comment>
<evidence type="ECO:0000256" key="4">
    <source>
        <dbReference type="ARBA" id="ARBA00022750"/>
    </source>
</evidence>
<dbReference type="InterPro" id="IPR001969">
    <property type="entry name" value="Aspartic_peptidase_AS"/>
</dbReference>
<evidence type="ECO:0000256" key="8">
    <source>
        <dbReference type="SAM" id="Phobius"/>
    </source>
</evidence>
<dbReference type="PROSITE" id="PS51767">
    <property type="entry name" value="PEPTIDASE_A1"/>
    <property type="match status" value="1"/>
</dbReference>
<keyword evidence="8" id="KW-0812">Transmembrane</keyword>
<evidence type="ECO:0000256" key="6">
    <source>
        <dbReference type="RuleBase" id="RU000454"/>
    </source>
</evidence>
<keyword evidence="4 6" id="KW-0064">Aspartyl protease</keyword>
<evidence type="ECO:0000256" key="3">
    <source>
        <dbReference type="ARBA" id="ARBA00022729"/>
    </source>
</evidence>
<keyword evidence="3 9" id="KW-0732">Signal</keyword>
<feature type="chain" id="PRO_5046729760" description="Peptidase A1 domain-containing protein" evidence="9">
    <location>
        <begin position="20"/>
        <end position="532"/>
    </location>
</feature>
<dbReference type="Proteomes" id="UP001642405">
    <property type="component" value="Unassembled WGS sequence"/>
</dbReference>
<dbReference type="Pfam" id="PF00026">
    <property type="entry name" value="Asp"/>
    <property type="match status" value="1"/>
</dbReference>
<evidence type="ECO:0000256" key="7">
    <source>
        <dbReference type="SAM" id="MobiDB-lite"/>
    </source>
</evidence>
<name>A0ABP0CKY2_9PEZI</name>
<evidence type="ECO:0000256" key="2">
    <source>
        <dbReference type="ARBA" id="ARBA00022670"/>
    </source>
</evidence>
<evidence type="ECO:0000256" key="1">
    <source>
        <dbReference type="ARBA" id="ARBA00007447"/>
    </source>
</evidence>
<dbReference type="InterPro" id="IPR021109">
    <property type="entry name" value="Peptidase_aspartic_dom_sf"/>
</dbReference>
<organism evidence="11 12">
    <name type="scientific">Sporothrix curviconia</name>
    <dbReference type="NCBI Taxonomy" id="1260050"/>
    <lineage>
        <taxon>Eukaryota</taxon>
        <taxon>Fungi</taxon>
        <taxon>Dikarya</taxon>
        <taxon>Ascomycota</taxon>
        <taxon>Pezizomycotina</taxon>
        <taxon>Sordariomycetes</taxon>
        <taxon>Sordariomycetidae</taxon>
        <taxon>Ophiostomatales</taxon>
        <taxon>Ophiostomataceae</taxon>
        <taxon>Sporothrix</taxon>
    </lineage>
</organism>
<dbReference type="PROSITE" id="PS00141">
    <property type="entry name" value="ASP_PROTEASE"/>
    <property type="match status" value="2"/>
</dbReference>
<keyword evidence="8" id="KW-0472">Membrane</keyword>
<keyword evidence="12" id="KW-1185">Reference proteome</keyword>
<sequence>MRSTSIIPSLALFGAAATAANVVEIGINRIRSEHPGFYPGKLRNRATSGTYIEQLVNNVTGGGYYASVEVGSPGQTQVLVIDTGSSDIWVVASDADLCTSSYLQDKYGDTCSDTYNGNKSSTYKLVSSGSFDISYLDGTGSSGDYFTDNFEIAGTTVKSLQMGLATQTVRGTGIMGISYSASESTDEIYPNLIDQFQEQGLISTKAYSLYLNDYQAKTGSILFGGVDTEKFIGSLSAMPILQTTQGFNTSYSVLAVALNSMTANPGSGTEKDNVTFPSSQAVPAILDSGTTLSYLPSSIASSLFESIGAYTDNVETGYTFIDCDGPSDLSVTLSFGDGATIVLPASQIVINAFAGYQSQIPSNVPFSNACLFGFQDIGSASSGSSNSKLSAIAAASSGSSYALLGDTFLRSAYAVYDLTNNEIALAQSNLNSTSSNVVELQASDSGIPTLTGVKAQQTTATSSSGSSTTGGSSSGGSTTTGSGDSDGTVTVTASPKNNAAGLSAFPGPSYGVMASVGAACLFSFMGGALVLA</sequence>
<feature type="transmembrane region" description="Helical" evidence="8">
    <location>
        <begin position="510"/>
        <end position="531"/>
    </location>
</feature>
<gene>
    <name evidence="11" type="ORF">SCUCBS95973_008023</name>
</gene>
<evidence type="ECO:0000313" key="11">
    <source>
        <dbReference type="EMBL" id="CAK7231756.1"/>
    </source>
</evidence>
<accession>A0ABP0CKY2</accession>
<evidence type="ECO:0000256" key="5">
    <source>
        <dbReference type="ARBA" id="ARBA00022801"/>
    </source>
</evidence>
<keyword evidence="8" id="KW-1133">Transmembrane helix</keyword>
<feature type="compositionally biased region" description="Low complexity" evidence="7">
    <location>
        <begin position="458"/>
        <end position="492"/>
    </location>
</feature>
<dbReference type="PRINTS" id="PR00792">
    <property type="entry name" value="PEPSIN"/>
</dbReference>
<protein>
    <recommendedName>
        <fullName evidence="10">Peptidase A1 domain-containing protein</fullName>
    </recommendedName>
</protein>
<dbReference type="InterPro" id="IPR033876">
    <property type="entry name" value="SAP-like"/>
</dbReference>
<evidence type="ECO:0000313" key="12">
    <source>
        <dbReference type="Proteomes" id="UP001642405"/>
    </source>
</evidence>
<dbReference type="CDD" id="cd05474">
    <property type="entry name" value="SAP_like"/>
    <property type="match status" value="1"/>
</dbReference>
<keyword evidence="5 6" id="KW-0378">Hydrolase</keyword>
<feature type="signal peptide" evidence="9">
    <location>
        <begin position="1"/>
        <end position="19"/>
    </location>
</feature>
<feature type="domain" description="Peptidase A1" evidence="10">
    <location>
        <begin position="64"/>
        <end position="426"/>
    </location>
</feature>
<dbReference type="PANTHER" id="PTHR47966">
    <property type="entry name" value="BETA-SITE APP-CLEAVING ENZYME, ISOFORM A-RELATED"/>
    <property type="match status" value="1"/>
</dbReference>
<dbReference type="InterPro" id="IPR001461">
    <property type="entry name" value="Aspartic_peptidase_A1"/>
</dbReference>
<keyword evidence="2 6" id="KW-0645">Protease</keyword>
<evidence type="ECO:0000259" key="10">
    <source>
        <dbReference type="PROSITE" id="PS51767"/>
    </source>
</evidence>
<dbReference type="SUPFAM" id="SSF50630">
    <property type="entry name" value="Acid proteases"/>
    <property type="match status" value="1"/>
</dbReference>
<feature type="region of interest" description="Disordered" evidence="7">
    <location>
        <begin position="452"/>
        <end position="492"/>
    </location>
</feature>